<dbReference type="InterPro" id="IPR043138">
    <property type="entry name" value="GGT_lsub"/>
</dbReference>
<dbReference type="GO" id="GO:0036374">
    <property type="term" value="F:glutathione hydrolase activity"/>
    <property type="evidence" value="ECO:0007669"/>
    <property type="project" value="InterPro"/>
</dbReference>
<dbReference type="Gene3D" id="3.60.20.40">
    <property type="match status" value="1"/>
</dbReference>
<dbReference type="Gene3D" id="1.10.246.130">
    <property type="match status" value="1"/>
</dbReference>
<evidence type="ECO:0000313" key="3">
    <source>
        <dbReference type="EMBL" id="ORX37717.1"/>
    </source>
</evidence>
<dbReference type="RefSeq" id="XP_021871704.1">
    <property type="nucleotide sequence ID" value="XM_022017609.1"/>
</dbReference>
<dbReference type="InterPro" id="IPR000101">
    <property type="entry name" value="GGT_peptidase"/>
</dbReference>
<feature type="binding site" evidence="2">
    <location>
        <position position="370"/>
    </location>
    <ligand>
        <name>L-glutamate</name>
        <dbReference type="ChEBI" id="CHEBI:29985"/>
    </ligand>
</feature>
<gene>
    <name evidence="3" type="ORF">BD324DRAFT_645299</name>
</gene>
<dbReference type="STRING" id="4999.A0A1Y1UJK0"/>
<dbReference type="SUPFAM" id="SSF56235">
    <property type="entry name" value="N-terminal nucleophile aminohydrolases (Ntn hydrolases)"/>
    <property type="match status" value="1"/>
</dbReference>
<dbReference type="GO" id="GO:0005886">
    <property type="term" value="C:plasma membrane"/>
    <property type="evidence" value="ECO:0007669"/>
    <property type="project" value="TreeGrafter"/>
</dbReference>
<dbReference type="OrthoDB" id="1081007at2759"/>
<accession>A0A1Y1UJK0</accession>
<dbReference type="Pfam" id="PF01019">
    <property type="entry name" value="G_glu_transpept"/>
    <property type="match status" value="2"/>
</dbReference>
<dbReference type="GO" id="GO:0006751">
    <property type="term" value="P:glutathione catabolic process"/>
    <property type="evidence" value="ECO:0007669"/>
    <property type="project" value="InterPro"/>
</dbReference>
<sequence>MTLLSGAIASEHVTASKIGAGILKAGGNAADAVVATILALGTVCMYHSDLGGGGFAIIRTSDGRHEALDFRQCAPAAAHADMVMDAASPRGMTVAVPGQLKGLEALHQRHGRLPWSRLFAESIQLAENGFQMRHDLYHYCSNGKSPYITSRRGTRTERDKAFDFLFDDHGDILSQGSIIKRSAYSKVLRAVAERGSKRLLHRSNSPRHHYKVNWSDPIQGKFKDKTLWSVPAPASGSIWIHAMSMLAHLEIDRAGTSEDLHKMIEVQRLAYPQRTKLGDPAFIEGISNIERALVDPLLCQERARTIDDQTHVPDHYKKAFSTKFDRGTSNITVADSDGLVISITTTVGSNFGSGIIVPELGMVLNDSMQDFSSKGIANWTGYESSTANYSEPFYLDLLTHIVAGGKRPLSSSCPYIVEDAQGNPILAGGAAGGSTIISGNIQVARNVLEHGMTASEALRSTRVHNQLSPNSTQVEHASTHLGVLVEGLSPDQAAALESRGHVLEWLPESRLVACCIKFHYTNKGIEWDAAADPRKEDSGASVYMT</sequence>
<evidence type="ECO:0000256" key="1">
    <source>
        <dbReference type="PIRSR" id="PIRSR600101-1"/>
    </source>
</evidence>
<dbReference type="PANTHER" id="PTHR11686:SF62">
    <property type="entry name" value="GLUTATHIONE HYDROLASE"/>
    <property type="match status" value="1"/>
</dbReference>
<dbReference type="InterPro" id="IPR029055">
    <property type="entry name" value="Ntn_hydrolases_N"/>
</dbReference>
<dbReference type="GeneID" id="33559418"/>
<evidence type="ECO:0000313" key="4">
    <source>
        <dbReference type="Proteomes" id="UP000193218"/>
    </source>
</evidence>
<dbReference type="InterPro" id="IPR043137">
    <property type="entry name" value="GGT_ssub_C"/>
</dbReference>
<protein>
    <submittedName>
        <fullName evidence="3">Nucleophile aminohydrolase</fullName>
    </submittedName>
</protein>
<dbReference type="EMBL" id="NBSH01000005">
    <property type="protein sequence ID" value="ORX37717.1"/>
    <property type="molecule type" value="Genomic_DNA"/>
</dbReference>
<name>A0A1Y1UJK0_9TREE</name>
<keyword evidence="4" id="KW-1185">Reference proteome</keyword>
<feature type="binding site" evidence="2">
    <location>
        <begin position="410"/>
        <end position="411"/>
    </location>
    <ligand>
        <name>L-glutamate</name>
        <dbReference type="ChEBI" id="CHEBI:29985"/>
    </ligand>
</feature>
<feature type="binding site" evidence="2">
    <location>
        <position position="71"/>
    </location>
    <ligand>
        <name>L-glutamate</name>
        <dbReference type="ChEBI" id="CHEBI:29985"/>
    </ligand>
</feature>
<evidence type="ECO:0000256" key="2">
    <source>
        <dbReference type="PIRSR" id="PIRSR600101-2"/>
    </source>
</evidence>
<dbReference type="Proteomes" id="UP000193218">
    <property type="component" value="Unassembled WGS sequence"/>
</dbReference>
<feature type="active site" description="Nucleophile" evidence="1">
    <location>
        <position position="328"/>
    </location>
</feature>
<feature type="binding site" evidence="2">
    <location>
        <position position="433"/>
    </location>
    <ligand>
        <name>L-glutamate</name>
        <dbReference type="ChEBI" id="CHEBI:29985"/>
    </ligand>
</feature>
<reference evidence="3 4" key="1">
    <citation type="submission" date="2017-03" db="EMBL/GenBank/DDBJ databases">
        <title>Widespread Adenine N6-methylation of Active Genes in Fungi.</title>
        <authorList>
            <consortium name="DOE Joint Genome Institute"/>
            <person name="Mondo S.J."/>
            <person name="Dannebaum R.O."/>
            <person name="Kuo R.C."/>
            <person name="Louie K.B."/>
            <person name="Bewick A.J."/>
            <person name="Labutti K."/>
            <person name="Haridas S."/>
            <person name="Kuo A."/>
            <person name="Salamov A."/>
            <person name="Ahrendt S.R."/>
            <person name="Lau R."/>
            <person name="Bowen B.P."/>
            <person name="Lipzen A."/>
            <person name="Sullivan W."/>
            <person name="Andreopoulos W.B."/>
            <person name="Clum A."/>
            <person name="Lindquist E."/>
            <person name="Daum C."/>
            <person name="Northen T.R."/>
            <person name="Ramamoorthy G."/>
            <person name="Schmitz R.J."/>
            <person name="Gryganskyi A."/>
            <person name="Culley D."/>
            <person name="Magnuson J."/>
            <person name="James T.Y."/>
            <person name="O'Malley M.A."/>
            <person name="Stajich J.E."/>
            <person name="Spatafora J.W."/>
            <person name="Visel A."/>
            <person name="Grigoriev I.V."/>
        </authorList>
    </citation>
    <scope>NUCLEOTIDE SEQUENCE [LARGE SCALE GENOMIC DNA]</scope>
    <source>
        <strain evidence="3 4">NRRL Y-17943</strain>
    </source>
</reference>
<dbReference type="InParanoid" id="A0A1Y1UJK0"/>
<organism evidence="3 4">
    <name type="scientific">Kockovaella imperatae</name>
    <dbReference type="NCBI Taxonomy" id="4999"/>
    <lineage>
        <taxon>Eukaryota</taxon>
        <taxon>Fungi</taxon>
        <taxon>Dikarya</taxon>
        <taxon>Basidiomycota</taxon>
        <taxon>Agaricomycotina</taxon>
        <taxon>Tremellomycetes</taxon>
        <taxon>Tremellales</taxon>
        <taxon>Cuniculitremaceae</taxon>
        <taxon>Kockovaella</taxon>
    </lineage>
</organism>
<proteinExistence type="predicted"/>
<dbReference type="PANTHER" id="PTHR11686">
    <property type="entry name" value="GAMMA GLUTAMYL TRANSPEPTIDASE"/>
    <property type="match status" value="1"/>
</dbReference>
<comment type="caution">
    <text evidence="3">The sequence shown here is derived from an EMBL/GenBank/DDBJ whole genome shotgun (WGS) entry which is preliminary data.</text>
</comment>
<dbReference type="AlphaFoldDB" id="A0A1Y1UJK0"/>
<dbReference type="PRINTS" id="PR01210">
    <property type="entry name" value="GGTRANSPTASE"/>
</dbReference>
<keyword evidence="3" id="KW-0378">Hydrolase</keyword>